<keyword evidence="3 6" id="KW-0812">Transmembrane</keyword>
<gene>
    <name evidence="7" type="ORF">QI30_12095</name>
</gene>
<keyword evidence="2" id="KW-1003">Cell membrane</keyword>
<dbReference type="InterPro" id="IPR005598">
    <property type="entry name" value="ATP_synth_I"/>
</dbReference>
<dbReference type="PANTHER" id="PTHR40035">
    <property type="entry name" value="ATP SYNTHASE PROTEIN I"/>
    <property type="match status" value="1"/>
</dbReference>
<reference evidence="7 8" key="1">
    <citation type="submission" date="2014-11" db="EMBL/GenBank/DDBJ databases">
        <title>Genome sequence and analysis of novel Kurthia sp.</title>
        <authorList>
            <person name="Lawson J.N."/>
            <person name="Gonzalez J.E."/>
            <person name="Rinauldi L."/>
            <person name="Xuan Z."/>
            <person name="Firman A."/>
            <person name="Shaddox L."/>
            <person name="Trudeau A."/>
            <person name="Shah S."/>
            <person name="Reiman D."/>
        </authorList>
    </citation>
    <scope>NUCLEOTIDE SEQUENCE [LARGE SCALE GENOMIC DNA]</scope>
    <source>
        <strain evidence="7 8">3B1D</strain>
    </source>
</reference>
<evidence type="ECO:0000256" key="4">
    <source>
        <dbReference type="ARBA" id="ARBA00022989"/>
    </source>
</evidence>
<proteinExistence type="predicted"/>
<name>A0A433RU06_9BACL</name>
<comment type="caution">
    <text evidence="7">The sequence shown here is derived from an EMBL/GenBank/DDBJ whole genome shotgun (WGS) entry which is preliminary data.</text>
</comment>
<dbReference type="EMBL" id="JTFC01000031">
    <property type="protein sequence ID" value="RUS55649.1"/>
    <property type="molecule type" value="Genomic_DNA"/>
</dbReference>
<evidence type="ECO:0000256" key="2">
    <source>
        <dbReference type="ARBA" id="ARBA00022475"/>
    </source>
</evidence>
<dbReference type="PANTHER" id="PTHR40035:SF1">
    <property type="entry name" value="ATP SYNTHASE PROTEIN I"/>
    <property type="match status" value="1"/>
</dbReference>
<keyword evidence="5 6" id="KW-0472">Membrane</keyword>
<evidence type="ECO:0000256" key="5">
    <source>
        <dbReference type="ARBA" id="ARBA00023136"/>
    </source>
</evidence>
<evidence type="ECO:0000256" key="3">
    <source>
        <dbReference type="ARBA" id="ARBA00022692"/>
    </source>
</evidence>
<evidence type="ECO:0000256" key="1">
    <source>
        <dbReference type="ARBA" id="ARBA00004651"/>
    </source>
</evidence>
<feature type="transmembrane region" description="Helical" evidence="6">
    <location>
        <begin position="12"/>
        <end position="28"/>
    </location>
</feature>
<organism evidence="7 8">
    <name type="scientific">Candidatus Kurthia intestinigallinarum</name>
    <dbReference type="NCBI Taxonomy" id="1562256"/>
    <lineage>
        <taxon>Bacteria</taxon>
        <taxon>Bacillati</taxon>
        <taxon>Bacillota</taxon>
        <taxon>Bacilli</taxon>
        <taxon>Bacillales</taxon>
        <taxon>Caryophanaceae</taxon>
        <taxon>Kurthia</taxon>
    </lineage>
</organism>
<comment type="subcellular location">
    <subcellularLocation>
        <location evidence="1">Cell membrane</location>
        <topology evidence="1">Multi-pass membrane protein</topology>
    </subcellularLocation>
</comment>
<keyword evidence="8" id="KW-1185">Reference proteome</keyword>
<keyword evidence="4 6" id="KW-1133">Transmembrane helix</keyword>
<feature type="transmembrane region" description="Helical" evidence="6">
    <location>
        <begin position="74"/>
        <end position="91"/>
    </location>
</feature>
<feature type="transmembrane region" description="Helical" evidence="6">
    <location>
        <begin position="34"/>
        <end position="53"/>
    </location>
</feature>
<feature type="transmembrane region" description="Helical" evidence="6">
    <location>
        <begin position="97"/>
        <end position="118"/>
    </location>
</feature>
<dbReference type="GO" id="GO:0005886">
    <property type="term" value="C:plasma membrane"/>
    <property type="evidence" value="ECO:0007669"/>
    <property type="project" value="UniProtKB-SubCell"/>
</dbReference>
<protein>
    <submittedName>
        <fullName evidence="7">ATP synthase I</fullName>
    </submittedName>
</protein>
<dbReference type="AlphaFoldDB" id="A0A433RU06"/>
<evidence type="ECO:0000313" key="7">
    <source>
        <dbReference type="EMBL" id="RUS55649.1"/>
    </source>
</evidence>
<dbReference type="OrthoDB" id="2355635at2"/>
<evidence type="ECO:0000256" key="6">
    <source>
        <dbReference type="SAM" id="Phobius"/>
    </source>
</evidence>
<accession>A0A433RU06</accession>
<dbReference type="RefSeq" id="WP_020189100.1">
    <property type="nucleotide sequence ID" value="NZ_JTFC01000031.1"/>
</dbReference>
<sequence>MVEMHLIYRRLKKIVLLFLLVCALGWFFTTYQQVFAGLAVGALCGLFNFWNLVRKMESFGRNVEQGKKTRSLGTLIRFASGVLGVALALTYPQYISVGGTIIGLMIPYVLLLVDRIVFHLKNQ</sequence>
<dbReference type="Proteomes" id="UP000288623">
    <property type="component" value="Unassembled WGS sequence"/>
</dbReference>
<dbReference type="InterPro" id="IPR039072">
    <property type="entry name" value="ATP_synth_I_Bacilli"/>
</dbReference>
<dbReference type="Pfam" id="PF03899">
    <property type="entry name" value="ATP-synt_I"/>
    <property type="match status" value="1"/>
</dbReference>
<evidence type="ECO:0000313" key="8">
    <source>
        <dbReference type="Proteomes" id="UP000288623"/>
    </source>
</evidence>